<dbReference type="Pfam" id="PF25597">
    <property type="entry name" value="SH3_retrovirus"/>
    <property type="match status" value="1"/>
</dbReference>
<organism evidence="3 4">
    <name type="scientific">Clitoria ternatea</name>
    <name type="common">Butterfly pea</name>
    <dbReference type="NCBI Taxonomy" id="43366"/>
    <lineage>
        <taxon>Eukaryota</taxon>
        <taxon>Viridiplantae</taxon>
        <taxon>Streptophyta</taxon>
        <taxon>Embryophyta</taxon>
        <taxon>Tracheophyta</taxon>
        <taxon>Spermatophyta</taxon>
        <taxon>Magnoliopsida</taxon>
        <taxon>eudicotyledons</taxon>
        <taxon>Gunneridae</taxon>
        <taxon>Pentapetalae</taxon>
        <taxon>rosids</taxon>
        <taxon>fabids</taxon>
        <taxon>Fabales</taxon>
        <taxon>Fabaceae</taxon>
        <taxon>Papilionoideae</taxon>
        <taxon>50 kb inversion clade</taxon>
        <taxon>NPAAA clade</taxon>
        <taxon>indigoferoid/millettioid clade</taxon>
        <taxon>Phaseoleae</taxon>
        <taxon>Clitoria</taxon>
    </lineage>
</organism>
<dbReference type="AlphaFoldDB" id="A0AAN9EW78"/>
<feature type="compositionally biased region" description="Basic and acidic residues" evidence="1">
    <location>
        <begin position="217"/>
        <end position="237"/>
    </location>
</feature>
<sequence length="288" mass="33173">MDKLVNEMKNNGDDIKEKEIMEKVLRTLSTRFDYIVAAIEEAKDLNTMTLNDLQASLESREMQMNERSSGTVEQALKAQTNVRNEGLVQRRANYHHRGQNFKGRWRNSQLDSNQATRGRAWRATKPLELVHSNLCYVEVPSNGGYSEDTKAYKLYNPETQKVIISRDITFDEDEAWDWSEKEKALFPVPVTIHREVEDTTEEPSAESTPDSPPQRYPQRERRPPPHLQDYEVGRDDDPKDTEEEVTYYALFTDCDPLGKESGGPREDISIISSKDTKLNISVLTFRIA</sequence>
<dbReference type="Pfam" id="PF14223">
    <property type="entry name" value="Retrotran_gag_2"/>
    <property type="match status" value="1"/>
</dbReference>
<accession>A0AAN9EW78</accession>
<evidence type="ECO:0000313" key="3">
    <source>
        <dbReference type="EMBL" id="KAK7264214.1"/>
    </source>
</evidence>
<comment type="caution">
    <text evidence="3">The sequence shown here is derived from an EMBL/GenBank/DDBJ whole genome shotgun (WGS) entry which is preliminary data.</text>
</comment>
<keyword evidence="4" id="KW-1185">Reference proteome</keyword>
<protein>
    <recommendedName>
        <fullName evidence="2">Retroviral polymerase SH3-like domain-containing protein</fullName>
    </recommendedName>
</protein>
<evidence type="ECO:0000256" key="1">
    <source>
        <dbReference type="SAM" id="MobiDB-lite"/>
    </source>
</evidence>
<dbReference type="EMBL" id="JAYKXN010000008">
    <property type="protein sequence ID" value="KAK7264214.1"/>
    <property type="molecule type" value="Genomic_DNA"/>
</dbReference>
<feature type="region of interest" description="Disordered" evidence="1">
    <location>
        <begin position="193"/>
        <end position="239"/>
    </location>
</feature>
<evidence type="ECO:0000313" key="4">
    <source>
        <dbReference type="Proteomes" id="UP001359559"/>
    </source>
</evidence>
<dbReference type="InterPro" id="IPR057670">
    <property type="entry name" value="SH3_retrovirus"/>
</dbReference>
<name>A0AAN9EW78_CLITE</name>
<proteinExistence type="predicted"/>
<reference evidence="3 4" key="1">
    <citation type="submission" date="2024-01" db="EMBL/GenBank/DDBJ databases">
        <title>The genomes of 5 underutilized Papilionoideae crops provide insights into root nodulation and disease resistance.</title>
        <authorList>
            <person name="Yuan L."/>
        </authorList>
    </citation>
    <scope>NUCLEOTIDE SEQUENCE [LARGE SCALE GENOMIC DNA]</scope>
    <source>
        <strain evidence="3">LY-2023</strain>
        <tissue evidence="3">Leaf</tissue>
    </source>
</reference>
<evidence type="ECO:0000259" key="2">
    <source>
        <dbReference type="Pfam" id="PF25597"/>
    </source>
</evidence>
<gene>
    <name evidence="3" type="ORF">RJT34_31819</name>
</gene>
<feature type="domain" description="Retroviral polymerase SH3-like" evidence="2">
    <location>
        <begin position="144"/>
        <end position="182"/>
    </location>
</feature>
<dbReference type="Proteomes" id="UP001359559">
    <property type="component" value="Unassembled WGS sequence"/>
</dbReference>